<gene>
    <name evidence="3" type="ORF">CEUTPL_LOCUS1483</name>
</gene>
<keyword evidence="4" id="KW-1185">Reference proteome</keyword>
<dbReference type="InterPro" id="IPR057251">
    <property type="entry name" value="FP_C"/>
</dbReference>
<dbReference type="AlphaFoldDB" id="A0A9N9MDA3"/>
<sequence>MGGSKECKAYSKSMGKKLKLNCGGCNGYFYLDCGKVSEVDARLMHQEKRPWNCDECTKDRVARRSTIFNISSSESQSQGIGELKSMIRELQTDVRDMRNAMDFLNEKYEDEKKRSKIMSDMVGEISKENQTLKDKVEKLEAALIVQENEKIKNNICIDGLAKDGERADGEKLKKLFTYLNTPVPDNAIENMKQVQTKNGPKIIITLSTLDLKERILKARSQIGKITIRKTGLGEENSAIYISEELTKEVYSLFKSAEGLKDKGFKYVWHKNGTVFARKQDGENAILIKNSNTLSQMLL</sequence>
<proteinExistence type="predicted"/>
<feature type="coiled-coil region" evidence="1">
    <location>
        <begin position="80"/>
        <end position="149"/>
    </location>
</feature>
<protein>
    <recommendedName>
        <fullName evidence="2">FP protein C-terminal domain-containing protein</fullName>
    </recommendedName>
</protein>
<name>A0A9N9MDA3_9CUCU</name>
<keyword evidence="1" id="KW-0175">Coiled coil</keyword>
<reference evidence="3" key="1">
    <citation type="submission" date="2022-01" db="EMBL/GenBank/DDBJ databases">
        <authorList>
            <person name="King R."/>
        </authorList>
    </citation>
    <scope>NUCLEOTIDE SEQUENCE</scope>
</reference>
<evidence type="ECO:0000313" key="4">
    <source>
        <dbReference type="Proteomes" id="UP001152799"/>
    </source>
</evidence>
<feature type="domain" description="FP protein C-terminal" evidence="2">
    <location>
        <begin position="252"/>
        <end position="296"/>
    </location>
</feature>
<dbReference type="Proteomes" id="UP001152799">
    <property type="component" value="Chromosome 1"/>
</dbReference>
<organism evidence="3 4">
    <name type="scientific">Ceutorhynchus assimilis</name>
    <name type="common">cabbage seed weevil</name>
    <dbReference type="NCBI Taxonomy" id="467358"/>
    <lineage>
        <taxon>Eukaryota</taxon>
        <taxon>Metazoa</taxon>
        <taxon>Ecdysozoa</taxon>
        <taxon>Arthropoda</taxon>
        <taxon>Hexapoda</taxon>
        <taxon>Insecta</taxon>
        <taxon>Pterygota</taxon>
        <taxon>Neoptera</taxon>
        <taxon>Endopterygota</taxon>
        <taxon>Coleoptera</taxon>
        <taxon>Polyphaga</taxon>
        <taxon>Cucujiformia</taxon>
        <taxon>Curculionidae</taxon>
        <taxon>Ceutorhynchinae</taxon>
        <taxon>Ceutorhynchus</taxon>
    </lineage>
</organism>
<evidence type="ECO:0000313" key="3">
    <source>
        <dbReference type="EMBL" id="CAG9760761.1"/>
    </source>
</evidence>
<dbReference type="EMBL" id="OU892277">
    <property type="protein sequence ID" value="CAG9760761.1"/>
    <property type="molecule type" value="Genomic_DNA"/>
</dbReference>
<dbReference type="OrthoDB" id="6715063at2759"/>
<evidence type="ECO:0000259" key="2">
    <source>
        <dbReference type="Pfam" id="PF25298"/>
    </source>
</evidence>
<evidence type="ECO:0000256" key="1">
    <source>
        <dbReference type="SAM" id="Coils"/>
    </source>
</evidence>
<accession>A0A9N9MDA3</accession>
<dbReference type="Pfam" id="PF25298">
    <property type="entry name" value="Baculo_FP_2nd"/>
    <property type="match status" value="1"/>
</dbReference>